<dbReference type="STRING" id="1664694.A0A0N0NP82"/>
<keyword evidence="9" id="KW-1185">Reference proteome</keyword>
<sequence length="290" mass="33312">MGPMLAAVLQGSLLAAISNILGQYLDARIANHAFKLNVVDVLRFFCLHICTAPPNYRWQEFLDRHFPARTEYLEPTTLPLHDIHLKRPETEDHDQRTAGSKWWPARLNRNRRTIGKLNLKNTMIKWFLDSITLGALANTCAFLVIFGIFRGQSWSKIKLNLLTETFPIIFAGYKVWPIANFISFALVPVHRRILFFSCIGLMWNIYMRVFTFCSRVLENLVANQLQDSYRSATMKGYSRRSSSELNTVARNIKKATMQLAIIVLAGQSSKLQLEARAKQAQRARSNPRLR</sequence>
<protein>
    <recommendedName>
        <fullName evidence="10">PXMP2/4 family protein 3</fullName>
    </recommendedName>
</protein>
<dbReference type="AlphaFoldDB" id="A0A0N0NP82"/>
<evidence type="ECO:0000256" key="1">
    <source>
        <dbReference type="ARBA" id="ARBA00004141"/>
    </source>
</evidence>
<evidence type="ECO:0000256" key="6">
    <source>
        <dbReference type="RuleBase" id="RU363053"/>
    </source>
</evidence>
<dbReference type="EMBL" id="LFJN01000007">
    <property type="protein sequence ID" value="KPI42451.1"/>
    <property type="molecule type" value="Genomic_DNA"/>
</dbReference>
<evidence type="ECO:0000313" key="8">
    <source>
        <dbReference type="EMBL" id="KPI42451.1"/>
    </source>
</evidence>
<dbReference type="InterPro" id="IPR007248">
    <property type="entry name" value="Mpv17_PMP22"/>
</dbReference>
<organism evidence="8 9">
    <name type="scientific">Cyphellophora attinorum</name>
    <dbReference type="NCBI Taxonomy" id="1664694"/>
    <lineage>
        <taxon>Eukaryota</taxon>
        <taxon>Fungi</taxon>
        <taxon>Dikarya</taxon>
        <taxon>Ascomycota</taxon>
        <taxon>Pezizomycotina</taxon>
        <taxon>Eurotiomycetes</taxon>
        <taxon>Chaetothyriomycetidae</taxon>
        <taxon>Chaetothyriales</taxon>
        <taxon>Cyphellophoraceae</taxon>
        <taxon>Cyphellophora</taxon>
    </lineage>
</organism>
<dbReference type="VEuPathDB" id="FungiDB:AB675_9717"/>
<name>A0A0N0NP82_9EURO</name>
<evidence type="ECO:0000256" key="2">
    <source>
        <dbReference type="ARBA" id="ARBA00006824"/>
    </source>
</evidence>
<keyword evidence="5 6" id="KW-0472">Membrane</keyword>
<evidence type="ECO:0000313" key="9">
    <source>
        <dbReference type="Proteomes" id="UP000038010"/>
    </source>
</evidence>
<keyword evidence="3 6" id="KW-0812">Transmembrane</keyword>
<keyword evidence="7" id="KW-0732">Signal</keyword>
<feature type="signal peptide" evidence="7">
    <location>
        <begin position="1"/>
        <end position="22"/>
    </location>
</feature>
<dbReference type="GO" id="GO:0005778">
    <property type="term" value="C:peroxisomal membrane"/>
    <property type="evidence" value="ECO:0007669"/>
    <property type="project" value="TreeGrafter"/>
</dbReference>
<dbReference type="PANTHER" id="PTHR11266:SF80">
    <property type="entry name" value="PEROXISOMAL MEMBRANE PROTEIN 2"/>
    <property type="match status" value="1"/>
</dbReference>
<evidence type="ECO:0000256" key="5">
    <source>
        <dbReference type="ARBA" id="ARBA00023136"/>
    </source>
</evidence>
<feature type="transmembrane region" description="Helical" evidence="6">
    <location>
        <begin position="193"/>
        <end position="210"/>
    </location>
</feature>
<gene>
    <name evidence="8" type="ORF">AB675_9717</name>
</gene>
<dbReference type="OrthoDB" id="10267969at2759"/>
<dbReference type="RefSeq" id="XP_018002414.1">
    <property type="nucleotide sequence ID" value="XM_018150278.1"/>
</dbReference>
<evidence type="ECO:0000256" key="7">
    <source>
        <dbReference type="SAM" id="SignalP"/>
    </source>
</evidence>
<feature type="transmembrane region" description="Helical" evidence="6">
    <location>
        <begin position="161"/>
        <end position="187"/>
    </location>
</feature>
<comment type="similarity">
    <text evidence="2 6">Belongs to the peroxisomal membrane protein PXMP2/4 family.</text>
</comment>
<feature type="chain" id="PRO_5005856799" description="PXMP2/4 family protein 3" evidence="7">
    <location>
        <begin position="23"/>
        <end position="290"/>
    </location>
</feature>
<reference evidence="8 9" key="1">
    <citation type="submission" date="2015-06" db="EMBL/GenBank/DDBJ databases">
        <title>Draft genome of the ant-associated black yeast Phialophora attae CBS 131958.</title>
        <authorList>
            <person name="Moreno L.F."/>
            <person name="Stielow B.J."/>
            <person name="de Hoog S."/>
            <person name="Vicente V.A."/>
            <person name="Weiss V.A."/>
            <person name="de Vries M."/>
            <person name="Cruz L.M."/>
            <person name="Souza E.M."/>
        </authorList>
    </citation>
    <scope>NUCLEOTIDE SEQUENCE [LARGE SCALE GENOMIC DNA]</scope>
    <source>
        <strain evidence="8 9">CBS 131958</strain>
    </source>
</reference>
<evidence type="ECO:0008006" key="10">
    <source>
        <dbReference type="Google" id="ProtNLM"/>
    </source>
</evidence>
<dbReference type="PANTHER" id="PTHR11266">
    <property type="entry name" value="PEROXISOMAL MEMBRANE PROTEIN 2, PXMP2 MPV17"/>
    <property type="match status" value="1"/>
</dbReference>
<feature type="transmembrane region" description="Helical" evidence="6">
    <location>
        <begin position="126"/>
        <end position="149"/>
    </location>
</feature>
<comment type="caution">
    <text evidence="8">The sequence shown here is derived from an EMBL/GenBank/DDBJ whole genome shotgun (WGS) entry which is preliminary data.</text>
</comment>
<keyword evidence="4 6" id="KW-1133">Transmembrane helix</keyword>
<dbReference type="Proteomes" id="UP000038010">
    <property type="component" value="Unassembled WGS sequence"/>
</dbReference>
<evidence type="ECO:0000256" key="3">
    <source>
        <dbReference type="ARBA" id="ARBA00022692"/>
    </source>
</evidence>
<dbReference type="Pfam" id="PF04117">
    <property type="entry name" value="Mpv17_PMP22"/>
    <property type="match status" value="1"/>
</dbReference>
<accession>A0A0N0NP82</accession>
<proteinExistence type="inferred from homology"/>
<evidence type="ECO:0000256" key="4">
    <source>
        <dbReference type="ARBA" id="ARBA00022989"/>
    </source>
</evidence>
<dbReference type="GeneID" id="28742158"/>
<comment type="subcellular location">
    <subcellularLocation>
        <location evidence="1">Membrane</location>
        <topology evidence="1">Multi-pass membrane protein</topology>
    </subcellularLocation>
</comment>